<accession>A0A1F4R4P0</accession>
<dbReference type="SUPFAM" id="SSF56672">
    <property type="entry name" value="DNA/RNA polymerases"/>
    <property type="match status" value="1"/>
</dbReference>
<dbReference type="EMBL" id="METP01000060">
    <property type="protein sequence ID" value="OGC03132.1"/>
    <property type="molecule type" value="Genomic_DNA"/>
</dbReference>
<dbReference type="CDD" id="cd16376">
    <property type="entry name" value="Avd_like"/>
    <property type="match status" value="1"/>
</dbReference>
<feature type="domain" description="Reverse transcriptase" evidence="1">
    <location>
        <begin position="1"/>
        <end position="211"/>
    </location>
</feature>
<dbReference type="PANTHER" id="PTHR34047:SF8">
    <property type="entry name" value="PROTEIN YKFC"/>
    <property type="match status" value="1"/>
</dbReference>
<dbReference type="PROSITE" id="PS50878">
    <property type="entry name" value="RT_POL"/>
    <property type="match status" value="1"/>
</dbReference>
<evidence type="ECO:0000313" key="3">
    <source>
        <dbReference type="Proteomes" id="UP000176938"/>
    </source>
</evidence>
<dbReference type="InterPro" id="IPR055360">
    <property type="entry name" value="bAvd"/>
</dbReference>
<reference evidence="2 3" key="1">
    <citation type="journal article" date="2016" name="Nat. Commun.">
        <title>Thousands of microbial genomes shed light on interconnected biogeochemical processes in an aquifer system.</title>
        <authorList>
            <person name="Anantharaman K."/>
            <person name="Brown C.T."/>
            <person name="Hug L.A."/>
            <person name="Sharon I."/>
            <person name="Castelle C.J."/>
            <person name="Probst A.J."/>
            <person name="Thomas B.C."/>
            <person name="Singh A."/>
            <person name="Wilkins M.J."/>
            <person name="Karaoz U."/>
            <person name="Brodie E.L."/>
            <person name="Williams K.H."/>
            <person name="Hubbard S.S."/>
            <person name="Banfield J.F."/>
        </authorList>
    </citation>
    <scope>NUCLEOTIDE SEQUENCE [LARGE SCALE GENOMIC DNA]</scope>
</reference>
<dbReference type="Pfam" id="PF00078">
    <property type="entry name" value="RVT_1"/>
    <property type="match status" value="1"/>
</dbReference>
<dbReference type="Pfam" id="PF22296">
    <property type="entry name" value="bAvd"/>
    <property type="match status" value="1"/>
</dbReference>
<dbReference type="AlphaFoldDB" id="A0A1F4R4P0"/>
<evidence type="ECO:0000259" key="1">
    <source>
        <dbReference type="PROSITE" id="PS50878"/>
    </source>
</evidence>
<dbReference type="CDD" id="cd01646">
    <property type="entry name" value="RT_Bac_retron_I"/>
    <property type="match status" value="1"/>
</dbReference>
<dbReference type="Gene3D" id="1.20.1440.60">
    <property type="entry name" value="23S rRNA-intervening sequence"/>
    <property type="match status" value="1"/>
</dbReference>
<sequence>MGRPGKIDMECPKVITSAYDFIKWAIPHIAKFPRDQRYTLGDRIEGKLFYLLDLLIEAQYSKDKFGALKAANLGIEQMRHLFRLCYDLRLINLKTFEMIRKKIKDPDVLWLIKLIIDSTVPPGIPIGNLASQIFANLYLNELDHYLKETIKCRHYIRYMDDLIVFNNDKDRLNDIKRAIDEHLKCLKLEFHPHKSQTHLVARGTAFLGYKIFPTHRLVIRQNVKRLRSRIKRYYKMLRLGLIMSQKILCSIQGWLGYAIHADSFHMRRRILSEFNFMGISP</sequence>
<dbReference type="InterPro" id="IPR043502">
    <property type="entry name" value="DNA/RNA_pol_sf"/>
</dbReference>
<dbReference type="InterPro" id="IPR000477">
    <property type="entry name" value="RT_dom"/>
</dbReference>
<gene>
    <name evidence="2" type="ORF">A3H38_03715</name>
</gene>
<name>A0A1F4R4P0_UNCSA</name>
<protein>
    <recommendedName>
        <fullName evidence="1">Reverse transcriptase domain-containing protein</fullName>
    </recommendedName>
</protein>
<dbReference type="PANTHER" id="PTHR34047">
    <property type="entry name" value="NUCLEAR INTRON MATURASE 1, MITOCHONDRIAL-RELATED"/>
    <property type="match status" value="1"/>
</dbReference>
<dbReference type="Proteomes" id="UP000176938">
    <property type="component" value="Unassembled WGS sequence"/>
</dbReference>
<dbReference type="InterPro" id="IPR036583">
    <property type="entry name" value="23S_rRNA_IVS_sf"/>
</dbReference>
<proteinExistence type="predicted"/>
<dbReference type="InterPro" id="IPR051083">
    <property type="entry name" value="GrpII_Intron_Splice-Mob/Def"/>
</dbReference>
<evidence type="ECO:0000313" key="2">
    <source>
        <dbReference type="EMBL" id="OGC03132.1"/>
    </source>
</evidence>
<comment type="caution">
    <text evidence="2">The sequence shown here is derived from an EMBL/GenBank/DDBJ whole genome shotgun (WGS) entry which is preliminary data.</text>
</comment>
<organism evidence="2 3">
    <name type="scientific">candidate division WOR-1 bacterium RIFCSPLOWO2_02_FULL_46_20</name>
    <dbReference type="NCBI Taxonomy" id="1802567"/>
    <lineage>
        <taxon>Bacteria</taxon>
        <taxon>Bacillati</taxon>
        <taxon>Saganbacteria</taxon>
    </lineage>
</organism>